<evidence type="ECO:0000313" key="6">
    <source>
        <dbReference type="Proteomes" id="UP000256970"/>
    </source>
</evidence>
<dbReference type="InterPro" id="IPR011990">
    <property type="entry name" value="TPR-like_helical_dom_sf"/>
</dbReference>
<sequence>MQQRRVASIAAQADQQEQSPAEREREIRQEVTRRIKQLGEQKKFKEAVQQLAGLAALGVQPDTQAATALLAACTRSRDMKVAQTIFDQLFGDFLQPDEVTFAVMLRGYGSQSPPDWQKIDAVLTQMKMSYGLEPSAKSYNALLEICYKSNDSDRALDVIDRMANDEVDPDDFTYEIVSRKRTWRSYLRKQFG</sequence>
<evidence type="ECO:0000256" key="2">
    <source>
        <dbReference type="ARBA" id="ARBA00022737"/>
    </source>
</evidence>
<dbReference type="Proteomes" id="UP000256970">
    <property type="component" value="Unassembled WGS sequence"/>
</dbReference>
<evidence type="ECO:0008006" key="7">
    <source>
        <dbReference type="Google" id="ProtNLM"/>
    </source>
</evidence>
<feature type="repeat" description="PPR" evidence="3">
    <location>
        <begin position="135"/>
        <end position="169"/>
    </location>
</feature>
<dbReference type="PANTHER" id="PTHR47447">
    <property type="entry name" value="OS03G0856100 PROTEIN"/>
    <property type="match status" value="1"/>
</dbReference>
<dbReference type="Gene3D" id="1.25.40.10">
    <property type="entry name" value="Tetratricopeptide repeat domain"/>
    <property type="match status" value="1"/>
</dbReference>
<dbReference type="Pfam" id="PF13041">
    <property type="entry name" value="PPR_2"/>
    <property type="match status" value="1"/>
</dbReference>
<protein>
    <recommendedName>
        <fullName evidence="7">Pentacotripeptide-repeat region of PRORP domain-containing protein</fullName>
    </recommendedName>
</protein>
<dbReference type="STRING" id="3088.A0A383WCH1"/>
<dbReference type="AlphaFoldDB" id="A0A383WCH1"/>
<dbReference type="InterPro" id="IPR002885">
    <property type="entry name" value="PPR_rpt"/>
</dbReference>
<organism evidence="5 6">
    <name type="scientific">Tetradesmus obliquus</name>
    <name type="common">Green alga</name>
    <name type="synonym">Acutodesmus obliquus</name>
    <dbReference type="NCBI Taxonomy" id="3088"/>
    <lineage>
        <taxon>Eukaryota</taxon>
        <taxon>Viridiplantae</taxon>
        <taxon>Chlorophyta</taxon>
        <taxon>core chlorophytes</taxon>
        <taxon>Chlorophyceae</taxon>
        <taxon>CS clade</taxon>
        <taxon>Sphaeropleales</taxon>
        <taxon>Scenedesmaceae</taxon>
        <taxon>Tetradesmus</taxon>
    </lineage>
</organism>
<comment type="similarity">
    <text evidence="1">Belongs to the PPR family. P subfamily.</text>
</comment>
<gene>
    <name evidence="5" type="ORF">BQ4739_LOCUS15200</name>
</gene>
<evidence type="ECO:0000313" key="5">
    <source>
        <dbReference type="EMBL" id="SZX74882.1"/>
    </source>
</evidence>
<dbReference type="NCBIfam" id="TIGR00756">
    <property type="entry name" value="PPR"/>
    <property type="match status" value="1"/>
</dbReference>
<accession>A0A383WCH1</accession>
<evidence type="ECO:0000256" key="1">
    <source>
        <dbReference type="ARBA" id="ARBA00007626"/>
    </source>
</evidence>
<dbReference type="EMBL" id="FNXT01001221">
    <property type="protein sequence ID" value="SZX74882.1"/>
    <property type="molecule type" value="Genomic_DNA"/>
</dbReference>
<feature type="region of interest" description="Disordered" evidence="4">
    <location>
        <begin position="1"/>
        <end position="27"/>
    </location>
</feature>
<keyword evidence="2" id="KW-0677">Repeat</keyword>
<dbReference type="PANTHER" id="PTHR47447:SF23">
    <property type="entry name" value="PENTACOTRIPEPTIDE-REPEAT REGION OF PRORP DOMAIN-CONTAINING PROTEIN"/>
    <property type="match status" value="1"/>
</dbReference>
<evidence type="ECO:0000256" key="4">
    <source>
        <dbReference type="SAM" id="MobiDB-lite"/>
    </source>
</evidence>
<evidence type="ECO:0000256" key="3">
    <source>
        <dbReference type="PROSITE-ProRule" id="PRU00708"/>
    </source>
</evidence>
<name>A0A383WCH1_TETOB</name>
<dbReference type="PROSITE" id="PS51375">
    <property type="entry name" value="PPR"/>
    <property type="match status" value="1"/>
</dbReference>
<dbReference type="Pfam" id="PF13812">
    <property type="entry name" value="PPR_3"/>
    <property type="match status" value="1"/>
</dbReference>
<proteinExistence type="inferred from homology"/>
<reference evidence="5 6" key="1">
    <citation type="submission" date="2016-10" db="EMBL/GenBank/DDBJ databases">
        <authorList>
            <person name="Cai Z."/>
        </authorList>
    </citation>
    <scope>NUCLEOTIDE SEQUENCE [LARGE SCALE GENOMIC DNA]</scope>
</reference>
<keyword evidence="6" id="KW-1185">Reference proteome</keyword>